<keyword evidence="9" id="KW-1185">Reference proteome</keyword>
<dbReference type="PROSITE" id="PS52012">
    <property type="entry name" value="CFEM"/>
    <property type="match status" value="1"/>
</dbReference>
<dbReference type="EMBL" id="KV428062">
    <property type="protein sequence ID" value="KZT38468.1"/>
    <property type="molecule type" value="Genomic_DNA"/>
</dbReference>
<protein>
    <recommendedName>
        <fullName evidence="7">CFEM domain-containing protein</fullName>
    </recommendedName>
</protein>
<feature type="region of interest" description="Disordered" evidence="5">
    <location>
        <begin position="84"/>
        <end position="144"/>
    </location>
</feature>
<comment type="subcellular location">
    <subcellularLocation>
        <location evidence="1">Secreted</location>
    </subcellularLocation>
</comment>
<feature type="signal peptide" evidence="6">
    <location>
        <begin position="1"/>
        <end position="18"/>
    </location>
</feature>
<evidence type="ECO:0000256" key="1">
    <source>
        <dbReference type="ARBA" id="ARBA00004613"/>
    </source>
</evidence>
<evidence type="ECO:0000256" key="6">
    <source>
        <dbReference type="SAM" id="SignalP"/>
    </source>
</evidence>
<organism evidence="8 9">
    <name type="scientific">Sistotremastrum suecicum HHB10207 ss-3</name>
    <dbReference type="NCBI Taxonomy" id="1314776"/>
    <lineage>
        <taxon>Eukaryota</taxon>
        <taxon>Fungi</taxon>
        <taxon>Dikarya</taxon>
        <taxon>Basidiomycota</taxon>
        <taxon>Agaricomycotina</taxon>
        <taxon>Agaricomycetes</taxon>
        <taxon>Sistotremastrales</taxon>
        <taxon>Sistotremastraceae</taxon>
        <taxon>Sistotremastrum</taxon>
    </lineage>
</organism>
<evidence type="ECO:0000313" key="9">
    <source>
        <dbReference type="Proteomes" id="UP000076798"/>
    </source>
</evidence>
<evidence type="ECO:0000313" key="8">
    <source>
        <dbReference type="EMBL" id="KZT38468.1"/>
    </source>
</evidence>
<dbReference type="AlphaFoldDB" id="A0A166DF97"/>
<feature type="compositionally biased region" description="Low complexity" evidence="5">
    <location>
        <begin position="85"/>
        <end position="144"/>
    </location>
</feature>
<name>A0A166DF97_9AGAM</name>
<accession>A0A166DF97</accession>
<gene>
    <name evidence="8" type="ORF">SISSUDRAFT_1061926</name>
</gene>
<evidence type="ECO:0000256" key="3">
    <source>
        <dbReference type="ARBA" id="ARBA00022729"/>
    </source>
</evidence>
<evidence type="ECO:0000256" key="2">
    <source>
        <dbReference type="ARBA" id="ARBA00022525"/>
    </source>
</evidence>
<evidence type="ECO:0000259" key="7">
    <source>
        <dbReference type="PROSITE" id="PS52012"/>
    </source>
</evidence>
<feature type="chain" id="PRO_5007872110" description="CFEM domain-containing protein" evidence="6">
    <location>
        <begin position="19"/>
        <end position="191"/>
    </location>
</feature>
<sequence length="191" mass="18355">MLFTPFAVVALLASFVNGQALPDACIQNCTQTAASVTGCVSFTNVSCVCSSTAFQQAALSCLVSDCTQADVQTAETLQQTICGGTSSNSSSSAASHSTASSSSSESSTSTTSTTESTTSSSASSTPSSTSPATSSTGSTSSSASSTSSSAAAATSSSAALGAFVAFGGMDTKVIALGVGFLGAVVGGVFTL</sequence>
<feature type="domain" description="CFEM" evidence="7">
    <location>
        <begin position="1"/>
        <end position="109"/>
    </location>
</feature>
<dbReference type="InterPro" id="IPR008427">
    <property type="entry name" value="Extracellular_membr_CFEM_dom"/>
</dbReference>
<dbReference type="Proteomes" id="UP000076798">
    <property type="component" value="Unassembled WGS sequence"/>
</dbReference>
<evidence type="ECO:0000256" key="5">
    <source>
        <dbReference type="SAM" id="MobiDB-lite"/>
    </source>
</evidence>
<evidence type="ECO:0000256" key="4">
    <source>
        <dbReference type="ARBA" id="ARBA00023157"/>
    </source>
</evidence>
<keyword evidence="3 6" id="KW-0732">Signal</keyword>
<dbReference type="Pfam" id="PF05730">
    <property type="entry name" value="CFEM"/>
    <property type="match status" value="1"/>
</dbReference>
<keyword evidence="2" id="KW-0964">Secreted</keyword>
<proteinExistence type="predicted"/>
<reference evidence="8 9" key="1">
    <citation type="journal article" date="2016" name="Mol. Biol. Evol.">
        <title>Comparative Genomics of Early-Diverging Mushroom-Forming Fungi Provides Insights into the Origins of Lignocellulose Decay Capabilities.</title>
        <authorList>
            <person name="Nagy L.G."/>
            <person name="Riley R."/>
            <person name="Tritt A."/>
            <person name="Adam C."/>
            <person name="Daum C."/>
            <person name="Floudas D."/>
            <person name="Sun H."/>
            <person name="Yadav J.S."/>
            <person name="Pangilinan J."/>
            <person name="Larsson K.H."/>
            <person name="Matsuura K."/>
            <person name="Barry K."/>
            <person name="Labutti K."/>
            <person name="Kuo R."/>
            <person name="Ohm R.A."/>
            <person name="Bhattacharya S.S."/>
            <person name="Shirouzu T."/>
            <person name="Yoshinaga Y."/>
            <person name="Martin F.M."/>
            <person name="Grigoriev I.V."/>
            <person name="Hibbett D.S."/>
        </authorList>
    </citation>
    <scope>NUCLEOTIDE SEQUENCE [LARGE SCALE GENOMIC DNA]</scope>
    <source>
        <strain evidence="8 9">HHB10207 ss-3</strain>
    </source>
</reference>
<dbReference type="OrthoDB" id="4505683at2759"/>
<dbReference type="STRING" id="1314776.A0A166DF97"/>
<keyword evidence="4" id="KW-1015">Disulfide bond</keyword>
<dbReference type="GO" id="GO:0005576">
    <property type="term" value="C:extracellular region"/>
    <property type="evidence" value="ECO:0007669"/>
    <property type="project" value="UniProtKB-SubCell"/>
</dbReference>